<proteinExistence type="predicted"/>
<dbReference type="InterPro" id="IPR004875">
    <property type="entry name" value="DDE_SF_endonuclease_dom"/>
</dbReference>
<dbReference type="Proteomes" id="UP001165121">
    <property type="component" value="Unassembled WGS sequence"/>
</dbReference>
<dbReference type="GO" id="GO:0003676">
    <property type="term" value="F:nucleic acid binding"/>
    <property type="evidence" value="ECO:0007669"/>
    <property type="project" value="InterPro"/>
</dbReference>
<accession>A0A9W6TUG7</accession>
<protein>
    <submittedName>
        <fullName evidence="2">Unnamed protein product</fullName>
    </submittedName>
</protein>
<dbReference type="Pfam" id="PF03184">
    <property type="entry name" value="DDE_1"/>
    <property type="match status" value="1"/>
</dbReference>
<evidence type="ECO:0000313" key="2">
    <source>
        <dbReference type="EMBL" id="GMF19445.1"/>
    </source>
</evidence>
<reference evidence="2" key="1">
    <citation type="submission" date="2023-04" db="EMBL/GenBank/DDBJ databases">
        <title>Phytophthora fragariaefolia NBRC 109709.</title>
        <authorList>
            <person name="Ichikawa N."/>
            <person name="Sato H."/>
            <person name="Tonouchi N."/>
        </authorList>
    </citation>
    <scope>NUCLEOTIDE SEQUENCE</scope>
    <source>
        <strain evidence="2">NBRC 109709</strain>
    </source>
</reference>
<keyword evidence="3" id="KW-1185">Reference proteome</keyword>
<dbReference type="AlphaFoldDB" id="A0A9W6TUG7"/>
<feature type="domain" description="DDE-1" evidence="1">
    <location>
        <begin position="36"/>
        <end position="102"/>
    </location>
</feature>
<dbReference type="EMBL" id="BSXT01000159">
    <property type="protein sequence ID" value="GMF19445.1"/>
    <property type="molecule type" value="Genomic_DNA"/>
</dbReference>
<evidence type="ECO:0000259" key="1">
    <source>
        <dbReference type="Pfam" id="PF03184"/>
    </source>
</evidence>
<evidence type="ECO:0000313" key="3">
    <source>
        <dbReference type="Proteomes" id="UP001165121"/>
    </source>
</evidence>
<name>A0A9W6TUG7_9STRA</name>
<organism evidence="2 3">
    <name type="scientific">Phytophthora fragariaefolia</name>
    <dbReference type="NCBI Taxonomy" id="1490495"/>
    <lineage>
        <taxon>Eukaryota</taxon>
        <taxon>Sar</taxon>
        <taxon>Stramenopiles</taxon>
        <taxon>Oomycota</taxon>
        <taxon>Peronosporomycetes</taxon>
        <taxon>Peronosporales</taxon>
        <taxon>Peronosporaceae</taxon>
        <taxon>Phytophthora</taxon>
    </lineage>
</organism>
<comment type="caution">
    <text evidence="2">The sequence shown here is derived from an EMBL/GenBank/DDBJ whole genome shotgun (WGS) entry which is preliminary data.</text>
</comment>
<dbReference type="OrthoDB" id="79194at2759"/>
<sequence>MHFLPNQINPDYLVRMIPTVGPTSSKPNSHVKPLLLLTNIRLKFLPKNTTRVLQPLDQGIIASTKRRFSRFNMEDRINRYIAGLPQQKISVFTALSWAARAEAQSAAQASATNTASLATRPTTTKPVKMSVPTFDGKDSDSLVFWVREIEIALSAGQIYDAGA</sequence>
<gene>
    <name evidence="2" type="ORF">Pfra01_000203100</name>
</gene>